<dbReference type="AlphaFoldDB" id="X0V7P6"/>
<reference evidence="1" key="1">
    <citation type="journal article" date="2014" name="Front. Microbiol.">
        <title>High frequency of phylogenetically diverse reductive dehalogenase-homologous genes in deep subseafloor sedimentary metagenomes.</title>
        <authorList>
            <person name="Kawai M."/>
            <person name="Futagami T."/>
            <person name="Toyoda A."/>
            <person name="Takaki Y."/>
            <person name="Nishi S."/>
            <person name="Hori S."/>
            <person name="Arai W."/>
            <person name="Tsubouchi T."/>
            <person name="Morono Y."/>
            <person name="Uchiyama I."/>
            <person name="Ito T."/>
            <person name="Fujiyama A."/>
            <person name="Inagaki F."/>
            <person name="Takami H."/>
        </authorList>
    </citation>
    <scope>NUCLEOTIDE SEQUENCE</scope>
    <source>
        <strain evidence="1">Expedition CK06-06</strain>
    </source>
</reference>
<feature type="non-terminal residue" evidence="1">
    <location>
        <position position="1"/>
    </location>
</feature>
<protein>
    <submittedName>
        <fullName evidence="1">Uncharacterized protein</fullName>
    </submittedName>
</protein>
<sequence>GGPIGRLRDGDIVEIAIDRDKLAGDVNVVVDDESTEQEPTAAIAAGTRLLAERSPHPKLAADAELHDDSRLWAALQDASGGTWGGCVYDVKQIVRLLDAGRQALGEKSGQG</sequence>
<name>X0V7P6_9ZZZZ</name>
<proteinExistence type="predicted"/>
<organism evidence="1">
    <name type="scientific">marine sediment metagenome</name>
    <dbReference type="NCBI Taxonomy" id="412755"/>
    <lineage>
        <taxon>unclassified sequences</taxon>
        <taxon>metagenomes</taxon>
        <taxon>ecological metagenomes</taxon>
    </lineage>
</organism>
<accession>X0V7P6</accession>
<gene>
    <name evidence="1" type="ORF">S01H1_32267</name>
</gene>
<comment type="caution">
    <text evidence="1">The sequence shown here is derived from an EMBL/GenBank/DDBJ whole genome shotgun (WGS) entry which is preliminary data.</text>
</comment>
<dbReference type="EMBL" id="BARS01019965">
    <property type="protein sequence ID" value="GAF96670.1"/>
    <property type="molecule type" value="Genomic_DNA"/>
</dbReference>
<evidence type="ECO:0000313" key="1">
    <source>
        <dbReference type="EMBL" id="GAF96670.1"/>
    </source>
</evidence>